<gene>
    <name evidence="2" type="ORF">MarDSR_494</name>
</gene>
<dbReference type="Pfam" id="PF12874">
    <property type="entry name" value="zf-met"/>
    <property type="match status" value="1"/>
</dbReference>
<name>A0AA96IYA1_9VIRU</name>
<accession>A0AA96IYA1</accession>
<protein>
    <recommendedName>
        <fullName evidence="1">C2H2-type domain-containing protein</fullName>
    </recommendedName>
</protein>
<evidence type="ECO:0000259" key="1">
    <source>
        <dbReference type="PROSITE" id="PS00028"/>
    </source>
</evidence>
<evidence type="ECO:0000313" key="2">
    <source>
        <dbReference type="EMBL" id="WNL50533.1"/>
    </source>
</evidence>
<dbReference type="Gene3D" id="3.30.160.60">
    <property type="entry name" value="Classic Zinc Finger"/>
    <property type="match status" value="1"/>
</dbReference>
<sequence>MHECLFCNVSFSKLQYLKKHEKTAGHIAAVASGGKQKKTFFCPLCNYSTDLKSNFAIHEKSTKHLSKTQASETPEEFFCSLCDVRSRDKADYLRHLKTKRHRQLFDISLDNKPEKFEHLIDDLFCYLKAQKVPFEERKELDGLVLTPKNVPSYVGDNERFLLWIKGTLESLNHRFSEKDGICSFVWPTHRYKLSNKDFALLVLSLVSKIFNDRVDRTTKEIFRYNESLPKCKKHRLLAISSCDDCVFPAKLGATKESLDSVAQKLFLWLNSARQDREVCGGYRKWWKEGEEFKKAHSEVFAEEISLEDMELLRDNVETMSEDDFFRVLSKFSCFHRDPKFKKDGDISSLSFLRIIGERISKEIRDETNPAKKQGKHLFSVSFFARSNLVKENIFLSRFGFEKRTKFSERVIKQTQVLWRTLL</sequence>
<dbReference type="PROSITE" id="PS00028">
    <property type="entry name" value="ZINC_FINGER_C2H2_1"/>
    <property type="match status" value="1"/>
</dbReference>
<organism evidence="2">
    <name type="scientific">Marseillevirus sp</name>
    <dbReference type="NCBI Taxonomy" id="2809551"/>
    <lineage>
        <taxon>Viruses</taxon>
        <taxon>Varidnaviria</taxon>
        <taxon>Bamfordvirae</taxon>
        <taxon>Nucleocytoviricota</taxon>
        <taxon>Megaviricetes</taxon>
        <taxon>Pimascovirales</taxon>
        <taxon>Pimascovirales incertae sedis</taxon>
        <taxon>Marseilleviridae</taxon>
        <taxon>Marseillevirus</taxon>
    </lineage>
</organism>
<reference evidence="2" key="1">
    <citation type="submission" date="2023-07" db="EMBL/GenBank/DDBJ databases">
        <authorList>
            <person name="Xia Y."/>
        </authorList>
    </citation>
    <scope>NUCLEOTIDE SEQUENCE</scope>
    <source>
        <strain evidence="2">E</strain>
    </source>
</reference>
<dbReference type="EMBL" id="OR343189">
    <property type="protein sequence ID" value="WNL50533.1"/>
    <property type="molecule type" value="Genomic_DNA"/>
</dbReference>
<proteinExistence type="predicted"/>
<dbReference type="SMART" id="SM00355">
    <property type="entry name" value="ZnF_C2H2"/>
    <property type="match status" value="3"/>
</dbReference>
<feature type="domain" description="C2H2-type" evidence="1">
    <location>
        <begin position="4"/>
        <end position="26"/>
    </location>
</feature>
<dbReference type="InterPro" id="IPR013087">
    <property type="entry name" value="Znf_C2H2_type"/>
</dbReference>